<evidence type="ECO:0000256" key="3">
    <source>
        <dbReference type="ARBA" id="ARBA00022801"/>
    </source>
</evidence>
<protein>
    <recommendedName>
        <fullName evidence="5">Nudix hydrolase domain-containing protein</fullName>
    </recommendedName>
</protein>
<dbReference type="GO" id="GO:0035529">
    <property type="term" value="F:NADH pyrophosphatase activity"/>
    <property type="evidence" value="ECO:0007669"/>
    <property type="project" value="TreeGrafter"/>
</dbReference>
<evidence type="ECO:0000256" key="4">
    <source>
        <dbReference type="ARBA" id="ARBA00022842"/>
    </source>
</evidence>
<evidence type="ECO:0000313" key="8">
    <source>
        <dbReference type="Proteomes" id="UP000677228"/>
    </source>
</evidence>
<evidence type="ECO:0000313" key="7">
    <source>
        <dbReference type="EMBL" id="CAF4027588.1"/>
    </source>
</evidence>
<dbReference type="PANTHER" id="PTHR42904:SF1">
    <property type="entry name" value="NUCLEOSIDE DIPHOSPHATE-LINKED MOIETY X MOTIF 17"/>
    <property type="match status" value="1"/>
</dbReference>
<dbReference type="EMBL" id="CAJNOK010015146">
    <property type="protein sequence ID" value="CAF1219393.1"/>
    <property type="molecule type" value="Genomic_DNA"/>
</dbReference>
<accession>A0A8S2EG97</accession>
<dbReference type="PRINTS" id="PR00502">
    <property type="entry name" value="NUDIXFAMILY"/>
</dbReference>
<dbReference type="InterPro" id="IPR050241">
    <property type="entry name" value="NAD-cap_RNA_hydrolase_NudC"/>
</dbReference>
<gene>
    <name evidence="6" type="ORF">OVA965_LOCUS24841</name>
    <name evidence="7" type="ORF">TMI583_LOCUS25564</name>
</gene>
<organism evidence="6 8">
    <name type="scientific">Didymodactylos carnosus</name>
    <dbReference type="NCBI Taxonomy" id="1234261"/>
    <lineage>
        <taxon>Eukaryota</taxon>
        <taxon>Metazoa</taxon>
        <taxon>Spiralia</taxon>
        <taxon>Gnathifera</taxon>
        <taxon>Rotifera</taxon>
        <taxon>Eurotatoria</taxon>
        <taxon>Bdelloidea</taxon>
        <taxon>Philodinida</taxon>
        <taxon>Philodinidae</taxon>
        <taxon>Didymodactylos</taxon>
    </lineage>
</organism>
<evidence type="ECO:0000313" key="6">
    <source>
        <dbReference type="EMBL" id="CAF1219393.1"/>
    </source>
</evidence>
<dbReference type="Proteomes" id="UP000677228">
    <property type="component" value="Unassembled WGS sequence"/>
</dbReference>
<dbReference type="SUPFAM" id="SSF55811">
    <property type="entry name" value="Nudix"/>
    <property type="match status" value="1"/>
</dbReference>
<dbReference type="GO" id="GO:0046872">
    <property type="term" value="F:metal ion binding"/>
    <property type="evidence" value="ECO:0007669"/>
    <property type="project" value="UniProtKB-KW"/>
</dbReference>
<keyword evidence="2" id="KW-0479">Metal-binding</keyword>
<evidence type="ECO:0000256" key="1">
    <source>
        <dbReference type="ARBA" id="ARBA00001946"/>
    </source>
</evidence>
<dbReference type="GO" id="GO:0019677">
    <property type="term" value="P:NAD+ catabolic process"/>
    <property type="evidence" value="ECO:0007669"/>
    <property type="project" value="TreeGrafter"/>
</dbReference>
<evidence type="ECO:0000259" key="5">
    <source>
        <dbReference type="PROSITE" id="PS51462"/>
    </source>
</evidence>
<dbReference type="Pfam" id="PF00293">
    <property type="entry name" value="NUDIX"/>
    <property type="match status" value="1"/>
</dbReference>
<feature type="non-terminal residue" evidence="6">
    <location>
        <position position="227"/>
    </location>
</feature>
<keyword evidence="4" id="KW-0460">Magnesium</keyword>
<feature type="domain" description="Nudix hydrolase" evidence="5">
    <location>
        <begin position="29"/>
        <end position="178"/>
    </location>
</feature>
<comment type="caution">
    <text evidence="6">The sequence shown here is derived from an EMBL/GenBank/DDBJ whole genome shotgun (WGS) entry which is preliminary data.</text>
</comment>
<dbReference type="InterPro" id="IPR000086">
    <property type="entry name" value="NUDIX_hydrolase_dom"/>
</dbReference>
<dbReference type="Gene3D" id="3.90.79.10">
    <property type="entry name" value="Nucleoside Triphosphate Pyrophosphohydrolase"/>
    <property type="match status" value="1"/>
</dbReference>
<reference evidence="6" key="1">
    <citation type="submission" date="2021-02" db="EMBL/GenBank/DDBJ databases">
        <authorList>
            <person name="Nowell W R."/>
        </authorList>
    </citation>
    <scope>NUCLEOTIDE SEQUENCE</scope>
</reference>
<keyword evidence="3" id="KW-0378">Hydrolase</keyword>
<dbReference type="GO" id="GO:0006742">
    <property type="term" value="P:NADP+ catabolic process"/>
    <property type="evidence" value="ECO:0007669"/>
    <property type="project" value="TreeGrafter"/>
</dbReference>
<dbReference type="GO" id="GO:0005777">
    <property type="term" value="C:peroxisome"/>
    <property type="evidence" value="ECO:0007669"/>
    <property type="project" value="TreeGrafter"/>
</dbReference>
<proteinExistence type="predicted"/>
<dbReference type="PROSITE" id="PS51462">
    <property type="entry name" value="NUDIX"/>
    <property type="match status" value="1"/>
</dbReference>
<dbReference type="PANTHER" id="PTHR42904">
    <property type="entry name" value="NUDIX HYDROLASE, NUDC SUBFAMILY"/>
    <property type="match status" value="1"/>
</dbReference>
<comment type="cofactor">
    <cofactor evidence="1">
        <name>Mg(2+)</name>
        <dbReference type="ChEBI" id="CHEBI:18420"/>
    </cofactor>
</comment>
<dbReference type="Proteomes" id="UP000682733">
    <property type="component" value="Unassembled WGS sequence"/>
</dbReference>
<dbReference type="InterPro" id="IPR020476">
    <property type="entry name" value="Nudix_hydrolase"/>
</dbReference>
<dbReference type="AlphaFoldDB" id="A0A8S2EG97"/>
<evidence type="ECO:0000256" key="2">
    <source>
        <dbReference type="ARBA" id="ARBA00022723"/>
    </source>
</evidence>
<dbReference type="GO" id="GO:0005829">
    <property type="term" value="C:cytosol"/>
    <property type="evidence" value="ECO:0007669"/>
    <property type="project" value="TreeGrafter"/>
</dbReference>
<dbReference type="EMBL" id="CAJOBA010036685">
    <property type="protein sequence ID" value="CAF4027588.1"/>
    <property type="molecule type" value="Genomic_DNA"/>
</dbReference>
<sequence length="227" mass="26208">RPSYCPITNWFLKTHKTEESKSELTSKTGTSIAIGVVILYETHDRSILITRRLKSMRTFPNCWVCPGGHIELGESFLEAGTRELKEETGIVLDKNELETYEILTLWESAYPVDLAQGPPRRHHVVVYVHVRAKRTVDEIQLSPDPLEVNAYSWLNHEQLSKICDCKSLMLDEKFQAFVCDENSQYNQSEWPLDILAKADYTQTENLTNGTRWALTQLYARTLKEQLM</sequence>
<name>A0A8S2EG97_9BILA</name>
<dbReference type="InterPro" id="IPR015797">
    <property type="entry name" value="NUDIX_hydrolase-like_dom_sf"/>
</dbReference>